<dbReference type="Pfam" id="PF03732">
    <property type="entry name" value="Retrotrans_gag"/>
    <property type="match status" value="1"/>
</dbReference>
<dbReference type="VEuPathDB" id="VectorBase:GPAI036793"/>
<sequence length="231" mass="27995">MLDLHRNYDYVDFMGDNLYRNQPRTSDESARKRNVDWHLKFDDSGKGLTVESFVFRVEHLRQQQPISHGELFAEFHCLVTGPADIWYWQLLEDREEDPIFNYRALKVELLNQFKTADSDYELIREMMERKQHQSESFENYYAEMHDLTFRLRKKTRESELIKIIKSNVKPEYRKLNENCLKKIYNNNKKHSRTKQQNTKMEKENPEIGAKDCVLKKFIKFNNLLFRQMPTK</sequence>
<proteinExistence type="predicted"/>
<accession>A0A1B0A7L5</accession>
<feature type="domain" description="Retrotransposon gag" evidence="1">
    <location>
        <begin position="75"/>
        <end position="161"/>
    </location>
</feature>
<dbReference type="EnsemblMetazoa" id="GPAI036793-RA">
    <property type="protein sequence ID" value="GPAI036793-PA"/>
    <property type="gene ID" value="GPAI036793"/>
</dbReference>
<dbReference type="STRING" id="7398.A0A1B0A7L5"/>
<reference evidence="3" key="1">
    <citation type="submission" date="2014-03" db="EMBL/GenBank/DDBJ databases">
        <authorList>
            <person name="Aksoy S."/>
            <person name="Warren W."/>
            <person name="Wilson R.K."/>
        </authorList>
    </citation>
    <scope>NUCLEOTIDE SEQUENCE [LARGE SCALE GENOMIC DNA]</scope>
    <source>
        <strain evidence="3">IAEA</strain>
    </source>
</reference>
<dbReference type="AlphaFoldDB" id="A0A1B0A7L5"/>
<keyword evidence="3" id="KW-1185">Reference proteome</keyword>
<evidence type="ECO:0000313" key="2">
    <source>
        <dbReference type="EnsemblMetazoa" id="GPAI036793-PA"/>
    </source>
</evidence>
<protein>
    <submittedName>
        <fullName evidence="2">Retrotrans_gag domain-containing protein</fullName>
    </submittedName>
</protein>
<dbReference type="Proteomes" id="UP000092445">
    <property type="component" value="Unassembled WGS sequence"/>
</dbReference>
<evidence type="ECO:0000313" key="3">
    <source>
        <dbReference type="Proteomes" id="UP000092445"/>
    </source>
</evidence>
<dbReference type="InterPro" id="IPR005162">
    <property type="entry name" value="Retrotrans_gag_dom"/>
</dbReference>
<evidence type="ECO:0000259" key="1">
    <source>
        <dbReference type="Pfam" id="PF03732"/>
    </source>
</evidence>
<reference evidence="2" key="2">
    <citation type="submission" date="2020-05" db="UniProtKB">
        <authorList>
            <consortium name="EnsemblMetazoa"/>
        </authorList>
    </citation>
    <scope>IDENTIFICATION</scope>
    <source>
        <strain evidence="2">IAEA</strain>
    </source>
</reference>
<name>A0A1B0A7L5_GLOPL</name>
<organism evidence="2 3">
    <name type="scientific">Glossina pallidipes</name>
    <name type="common">Tsetse fly</name>
    <dbReference type="NCBI Taxonomy" id="7398"/>
    <lineage>
        <taxon>Eukaryota</taxon>
        <taxon>Metazoa</taxon>
        <taxon>Ecdysozoa</taxon>
        <taxon>Arthropoda</taxon>
        <taxon>Hexapoda</taxon>
        <taxon>Insecta</taxon>
        <taxon>Pterygota</taxon>
        <taxon>Neoptera</taxon>
        <taxon>Endopterygota</taxon>
        <taxon>Diptera</taxon>
        <taxon>Brachycera</taxon>
        <taxon>Muscomorpha</taxon>
        <taxon>Hippoboscoidea</taxon>
        <taxon>Glossinidae</taxon>
        <taxon>Glossina</taxon>
    </lineage>
</organism>